<evidence type="ECO:0000256" key="4">
    <source>
        <dbReference type="ARBA" id="ARBA00023136"/>
    </source>
</evidence>
<evidence type="ECO:0000256" key="7">
    <source>
        <dbReference type="SAM" id="Phobius"/>
    </source>
</evidence>
<feature type="region of interest" description="Disordered" evidence="6">
    <location>
        <begin position="291"/>
        <end position="312"/>
    </location>
</feature>
<name>A0ABR4A9X5_9LECA</name>
<feature type="transmembrane region" description="Helical" evidence="7">
    <location>
        <begin position="189"/>
        <end position="211"/>
    </location>
</feature>
<organism evidence="9 10">
    <name type="scientific">Stereocaulon virgatum</name>
    <dbReference type="NCBI Taxonomy" id="373712"/>
    <lineage>
        <taxon>Eukaryota</taxon>
        <taxon>Fungi</taxon>
        <taxon>Dikarya</taxon>
        <taxon>Ascomycota</taxon>
        <taxon>Pezizomycotina</taxon>
        <taxon>Lecanoromycetes</taxon>
        <taxon>OSLEUM clade</taxon>
        <taxon>Lecanoromycetidae</taxon>
        <taxon>Lecanorales</taxon>
        <taxon>Lecanorineae</taxon>
        <taxon>Stereocaulaceae</taxon>
        <taxon>Stereocaulon</taxon>
    </lineage>
</organism>
<keyword evidence="10" id="KW-1185">Reference proteome</keyword>
<keyword evidence="4 7" id="KW-0472">Membrane</keyword>
<reference evidence="9 10" key="1">
    <citation type="submission" date="2024-09" db="EMBL/GenBank/DDBJ databases">
        <title>Rethinking Asexuality: The Enigmatic Case of Functional Sexual Genes in Lepraria (Stereocaulaceae).</title>
        <authorList>
            <person name="Doellman M."/>
            <person name="Sun Y."/>
            <person name="Barcenas-Pena A."/>
            <person name="Lumbsch H.T."/>
            <person name="Grewe F."/>
        </authorList>
    </citation>
    <scope>NUCLEOTIDE SEQUENCE [LARGE SCALE GENOMIC DNA]</scope>
    <source>
        <strain evidence="9 10">Mercado 3170</strain>
    </source>
</reference>
<accession>A0ABR4A9X5</accession>
<evidence type="ECO:0000256" key="1">
    <source>
        <dbReference type="ARBA" id="ARBA00004141"/>
    </source>
</evidence>
<comment type="caution">
    <text evidence="9">The sequence shown here is derived from an EMBL/GenBank/DDBJ whole genome shotgun (WGS) entry which is preliminary data.</text>
</comment>
<dbReference type="PANTHER" id="PTHR33048">
    <property type="entry name" value="PTH11-LIKE INTEGRAL MEMBRANE PROTEIN (AFU_ORTHOLOGUE AFUA_5G11245)"/>
    <property type="match status" value="1"/>
</dbReference>
<evidence type="ECO:0000256" key="6">
    <source>
        <dbReference type="SAM" id="MobiDB-lite"/>
    </source>
</evidence>
<gene>
    <name evidence="9" type="ORF">N7G274_006197</name>
</gene>
<proteinExistence type="inferred from homology"/>
<sequence>MLVGDFGKLTTFNLLLIIWLVVGIAIVFVMVRSVIRCYVFRHDDIHDVYIYIASDACVYLALVTLISMAILYSLVMGDIFEVDRVTAGQEKPNPGFLQRGNFFLRCQFALICLFWTSVWSVKVSILLFYKILFSKLRSFKICWWLVLWFVGATYLACWGTQLASCWPIPTYFNLGSCNTEADTDRSNNSLYVTAAIDIFSDFLMMILLLSLLYGLRTDRKQKLAVAAIFSLSLIVIIVAVIRAIEIRASTDHVDPVWLALWSMIEGSVAVIVACLPSFRILLSTRERSTSSYKRRNPSSSGHSDAQVRSPNPRGSAIRLEAIRTGACLDVETRDTVNASYDHVTSVGAGGPPNTMISTSSKTESQEDILPTIPKDRILKRQDVFMTEETI</sequence>
<dbReference type="InterPro" id="IPR049326">
    <property type="entry name" value="Rhodopsin_dom_fungi"/>
</dbReference>
<feature type="transmembrane region" description="Helical" evidence="7">
    <location>
        <begin position="223"/>
        <end position="244"/>
    </location>
</feature>
<dbReference type="Pfam" id="PF20684">
    <property type="entry name" value="Fung_rhodopsin"/>
    <property type="match status" value="1"/>
</dbReference>
<feature type="domain" description="Rhodopsin" evidence="8">
    <location>
        <begin position="53"/>
        <end position="283"/>
    </location>
</feature>
<evidence type="ECO:0000313" key="9">
    <source>
        <dbReference type="EMBL" id="KAL2041252.1"/>
    </source>
</evidence>
<feature type="transmembrane region" description="Helical" evidence="7">
    <location>
        <begin position="256"/>
        <end position="282"/>
    </location>
</feature>
<evidence type="ECO:0000256" key="2">
    <source>
        <dbReference type="ARBA" id="ARBA00022692"/>
    </source>
</evidence>
<dbReference type="EMBL" id="JBEFKJ010000018">
    <property type="protein sequence ID" value="KAL2041252.1"/>
    <property type="molecule type" value="Genomic_DNA"/>
</dbReference>
<feature type="transmembrane region" description="Helical" evidence="7">
    <location>
        <begin position="56"/>
        <end position="75"/>
    </location>
</feature>
<feature type="transmembrane region" description="Helical" evidence="7">
    <location>
        <begin position="102"/>
        <end position="129"/>
    </location>
</feature>
<comment type="subcellular location">
    <subcellularLocation>
        <location evidence="1">Membrane</location>
        <topology evidence="1">Multi-pass membrane protein</topology>
    </subcellularLocation>
</comment>
<dbReference type="PANTHER" id="PTHR33048:SF47">
    <property type="entry name" value="INTEGRAL MEMBRANE PROTEIN-RELATED"/>
    <property type="match status" value="1"/>
</dbReference>
<evidence type="ECO:0000259" key="8">
    <source>
        <dbReference type="Pfam" id="PF20684"/>
    </source>
</evidence>
<dbReference type="Proteomes" id="UP001590950">
    <property type="component" value="Unassembled WGS sequence"/>
</dbReference>
<protein>
    <recommendedName>
        <fullName evidence="8">Rhodopsin domain-containing protein</fullName>
    </recommendedName>
</protein>
<evidence type="ECO:0000256" key="3">
    <source>
        <dbReference type="ARBA" id="ARBA00022989"/>
    </source>
</evidence>
<evidence type="ECO:0000313" key="10">
    <source>
        <dbReference type="Proteomes" id="UP001590950"/>
    </source>
</evidence>
<keyword evidence="3 7" id="KW-1133">Transmembrane helix</keyword>
<feature type="transmembrane region" description="Helical" evidence="7">
    <location>
        <begin position="141"/>
        <end position="169"/>
    </location>
</feature>
<keyword evidence="2 7" id="KW-0812">Transmembrane</keyword>
<dbReference type="InterPro" id="IPR052337">
    <property type="entry name" value="SAT4-like"/>
</dbReference>
<feature type="transmembrane region" description="Helical" evidence="7">
    <location>
        <begin position="12"/>
        <end position="35"/>
    </location>
</feature>
<feature type="compositionally biased region" description="Polar residues" evidence="6">
    <location>
        <begin position="297"/>
        <end position="309"/>
    </location>
</feature>
<comment type="similarity">
    <text evidence="5">Belongs to the SAT4 family.</text>
</comment>
<evidence type="ECO:0000256" key="5">
    <source>
        <dbReference type="ARBA" id="ARBA00038359"/>
    </source>
</evidence>